<dbReference type="PANTHER" id="PTHR14614">
    <property type="entry name" value="HEPATOCELLULAR CARCINOMA-ASSOCIATED ANTIGEN"/>
    <property type="match status" value="1"/>
</dbReference>
<protein>
    <submittedName>
        <fullName evidence="1">Rhinocladiella mackenziei CBS 650.93 unplaced genomic scaffold supercont1.6, whole genome shotgun sequence</fullName>
    </submittedName>
</protein>
<dbReference type="HOGENOM" id="CLU_049351_2_0_1"/>
<dbReference type="EMBL" id="KN847480">
    <property type="protein sequence ID" value="KIX02236.1"/>
    <property type="molecule type" value="Genomic_DNA"/>
</dbReference>
<name>A0A0D2IG36_9EURO</name>
<proteinExistence type="predicted"/>
<gene>
    <name evidence="1" type="ORF">Z518_08175</name>
</gene>
<dbReference type="AlphaFoldDB" id="A0A0D2IG36"/>
<dbReference type="OrthoDB" id="433955at2759"/>
<keyword evidence="2" id="KW-1185">Reference proteome</keyword>
<dbReference type="InterPro" id="IPR019410">
    <property type="entry name" value="Methyltransf_16"/>
</dbReference>
<dbReference type="SUPFAM" id="SSF53335">
    <property type="entry name" value="S-adenosyl-L-methionine-dependent methyltransferases"/>
    <property type="match status" value="1"/>
</dbReference>
<organism evidence="1 2">
    <name type="scientific">Rhinocladiella mackenziei CBS 650.93</name>
    <dbReference type="NCBI Taxonomy" id="1442369"/>
    <lineage>
        <taxon>Eukaryota</taxon>
        <taxon>Fungi</taxon>
        <taxon>Dikarya</taxon>
        <taxon>Ascomycota</taxon>
        <taxon>Pezizomycotina</taxon>
        <taxon>Eurotiomycetes</taxon>
        <taxon>Chaetothyriomycetidae</taxon>
        <taxon>Chaetothyriales</taxon>
        <taxon>Herpotrichiellaceae</taxon>
        <taxon>Rhinocladiella</taxon>
    </lineage>
</organism>
<dbReference type="Gene3D" id="3.40.50.150">
    <property type="entry name" value="Vaccinia Virus protein VP39"/>
    <property type="match status" value="1"/>
</dbReference>
<dbReference type="GeneID" id="25296246"/>
<dbReference type="STRING" id="1442369.A0A0D2IG36"/>
<accession>A0A0D2IG36</accession>
<sequence>MPRSFSIPSGDNKFIEVKIAEPALRAQGLSLQTWTSSFVLASLLHKLNVEISLTKAIPVLELGAGTGLVGLMAAALWRVPVILTDLQGIVPGLAGNITLNAAIVNATLVQCGTLDWGDPESLTLQTGTSYLADQDKASVIVAADTVYSEEHPELLSKTILSWLAQGPESRVIVTYPMRVAYLDQIRELWSLLEAGGMEAIDEGRERANIDDWDDECLCEWSVWRWRQQS</sequence>
<dbReference type="GO" id="GO:0005829">
    <property type="term" value="C:cytosol"/>
    <property type="evidence" value="ECO:0007669"/>
    <property type="project" value="TreeGrafter"/>
</dbReference>
<dbReference type="VEuPathDB" id="FungiDB:Z518_08175"/>
<dbReference type="Pfam" id="PF10294">
    <property type="entry name" value="Methyltransf_16"/>
    <property type="match status" value="1"/>
</dbReference>
<dbReference type="Proteomes" id="UP000053617">
    <property type="component" value="Unassembled WGS sequence"/>
</dbReference>
<dbReference type="PANTHER" id="PTHR14614:SF156">
    <property type="entry name" value="PROTEIN-LYSINE N-METHYLTRANSFERASE EFM2"/>
    <property type="match status" value="1"/>
</dbReference>
<evidence type="ECO:0000313" key="1">
    <source>
        <dbReference type="EMBL" id="KIX02236.1"/>
    </source>
</evidence>
<dbReference type="RefSeq" id="XP_013269372.1">
    <property type="nucleotide sequence ID" value="XM_013413918.1"/>
</dbReference>
<dbReference type="GO" id="GO:0008757">
    <property type="term" value="F:S-adenosylmethionine-dependent methyltransferase activity"/>
    <property type="evidence" value="ECO:0007669"/>
    <property type="project" value="UniProtKB-ARBA"/>
</dbReference>
<reference evidence="1 2" key="1">
    <citation type="submission" date="2015-01" db="EMBL/GenBank/DDBJ databases">
        <title>The Genome Sequence of Rhinocladiella mackenzie CBS 650.93.</title>
        <authorList>
            <consortium name="The Broad Institute Genomics Platform"/>
            <person name="Cuomo C."/>
            <person name="de Hoog S."/>
            <person name="Gorbushina A."/>
            <person name="Stielow B."/>
            <person name="Teixiera M."/>
            <person name="Abouelleil A."/>
            <person name="Chapman S.B."/>
            <person name="Priest M."/>
            <person name="Young S.K."/>
            <person name="Wortman J."/>
            <person name="Nusbaum C."/>
            <person name="Birren B."/>
        </authorList>
    </citation>
    <scope>NUCLEOTIDE SEQUENCE [LARGE SCALE GENOMIC DNA]</scope>
    <source>
        <strain evidence="1 2">CBS 650.93</strain>
    </source>
</reference>
<dbReference type="InterPro" id="IPR029063">
    <property type="entry name" value="SAM-dependent_MTases_sf"/>
</dbReference>
<evidence type="ECO:0000313" key="2">
    <source>
        <dbReference type="Proteomes" id="UP000053617"/>
    </source>
</evidence>